<keyword evidence="2" id="KW-1185">Reference proteome</keyword>
<dbReference type="AlphaFoldDB" id="A0A8C5SZK3"/>
<sequence length="58" mass="6734">MENSQSIRLYILGKKTMESEEENSLATWDTCRCTSRNCLNSRHCYSSNDYWNSCICGT</sequence>
<dbReference type="Proteomes" id="UP000694406">
    <property type="component" value="Unplaced"/>
</dbReference>
<name>A0A8C5SZK3_LATLA</name>
<proteinExistence type="predicted"/>
<evidence type="ECO:0000313" key="1">
    <source>
        <dbReference type="Ensembl" id="ENSLLTP00000025212.1"/>
    </source>
</evidence>
<protein>
    <submittedName>
        <fullName evidence="1">Uncharacterized protein</fullName>
    </submittedName>
</protein>
<dbReference type="Ensembl" id="ENSLLTT00000026122.1">
    <property type="protein sequence ID" value="ENSLLTP00000025212.1"/>
    <property type="gene ID" value="ENSLLTG00000018437.1"/>
</dbReference>
<dbReference type="GeneTree" id="ENSGT00950000185699"/>
<reference evidence="1" key="1">
    <citation type="submission" date="2025-08" db="UniProtKB">
        <authorList>
            <consortium name="Ensembl"/>
        </authorList>
    </citation>
    <scope>IDENTIFICATION</scope>
</reference>
<evidence type="ECO:0000313" key="2">
    <source>
        <dbReference type="Proteomes" id="UP000694406"/>
    </source>
</evidence>
<organism evidence="1 2">
    <name type="scientific">Laticauda laticaudata</name>
    <name type="common">Blue-ringed sea krait</name>
    <name type="synonym">Blue-lipped sea krait</name>
    <dbReference type="NCBI Taxonomy" id="8630"/>
    <lineage>
        <taxon>Eukaryota</taxon>
        <taxon>Metazoa</taxon>
        <taxon>Chordata</taxon>
        <taxon>Craniata</taxon>
        <taxon>Vertebrata</taxon>
        <taxon>Euteleostomi</taxon>
        <taxon>Lepidosauria</taxon>
        <taxon>Squamata</taxon>
        <taxon>Bifurcata</taxon>
        <taxon>Unidentata</taxon>
        <taxon>Episquamata</taxon>
        <taxon>Toxicofera</taxon>
        <taxon>Serpentes</taxon>
        <taxon>Colubroidea</taxon>
        <taxon>Elapidae</taxon>
        <taxon>Laticaudinae</taxon>
        <taxon>Laticauda</taxon>
    </lineage>
</organism>
<accession>A0A8C5SZK3</accession>
<reference evidence="1" key="2">
    <citation type="submission" date="2025-09" db="UniProtKB">
        <authorList>
            <consortium name="Ensembl"/>
        </authorList>
    </citation>
    <scope>IDENTIFICATION</scope>
</reference>